<evidence type="ECO:0000256" key="11">
    <source>
        <dbReference type="ARBA" id="ARBA00048816"/>
    </source>
</evidence>
<protein>
    <recommendedName>
        <fullName evidence="4">carbamoyl-phosphate synthase (glutamine-hydrolyzing)</fullName>
        <ecNumber evidence="4">6.3.5.5</ecNumber>
    </recommendedName>
    <alternativeName>
        <fullName evidence="10">Arginine-specific carbamoyl phosphate synthetase, glutamine chain</fullName>
    </alternativeName>
</protein>
<dbReference type="GO" id="GO:0016740">
    <property type="term" value="F:transferase activity"/>
    <property type="evidence" value="ECO:0007669"/>
    <property type="project" value="UniProtKB-KW"/>
</dbReference>
<dbReference type="SMART" id="SM01097">
    <property type="entry name" value="CPSase_sm_chain"/>
    <property type="match status" value="1"/>
</dbReference>
<dbReference type="InterPro" id="IPR017926">
    <property type="entry name" value="GATASE"/>
</dbReference>
<evidence type="ECO:0000256" key="7">
    <source>
        <dbReference type="ARBA" id="ARBA00022840"/>
    </source>
</evidence>
<dbReference type="InterPro" id="IPR006274">
    <property type="entry name" value="CarbamoylP_synth_ssu"/>
</dbReference>
<dbReference type="GO" id="GO:0006207">
    <property type="term" value="P:'de novo' pyrimidine nucleobase biosynthetic process"/>
    <property type="evidence" value="ECO:0007669"/>
    <property type="project" value="InterPro"/>
</dbReference>
<comment type="similarity">
    <text evidence="3">Belongs to the CarA family.</text>
</comment>
<proteinExistence type="inferred from homology"/>
<evidence type="ECO:0000256" key="6">
    <source>
        <dbReference type="ARBA" id="ARBA00022741"/>
    </source>
</evidence>
<keyword evidence="5 14" id="KW-0436">Ligase</keyword>
<feature type="domain" description="Carbamoyl-phosphate synthase small subunit N-terminal" evidence="13">
    <location>
        <begin position="7"/>
        <end position="137"/>
    </location>
</feature>
<dbReference type="GO" id="GO:0004088">
    <property type="term" value="F:carbamoyl-phosphate synthase (glutamine-hydrolyzing) activity"/>
    <property type="evidence" value="ECO:0007669"/>
    <property type="project" value="UniProtKB-EC"/>
</dbReference>
<evidence type="ECO:0000313" key="14">
    <source>
        <dbReference type="EMBL" id="VFU11370.1"/>
    </source>
</evidence>
<keyword evidence="6" id="KW-0547">Nucleotide-binding</keyword>
<dbReference type="PRINTS" id="PR00099">
    <property type="entry name" value="CPSGATASE"/>
</dbReference>
<dbReference type="NCBIfam" id="NF009475">
    <property type="entry name" value="PRK12838.1"/>
    <property type="match status" value="1"/>
</dbReference>
<dbReference type="Gene3D" id="3.40.50.880">
    <property type="match status" value="1"/>
</dbReference>
<comment type="pathway">
    <text evidence="1">Pyrimidine metabolism; UMP biosynthesis via de novo pathway; (S)-dihydroorotate from bicarbonate: step 1/3.</text>
</comment>
<evidence type="ECO:0000256" key="2">
    <source>
        <dbReference type="ARBA" id="ARBA00005077"/>
    </source>
</evidence>
<evidence type="ECO:0000256" key="3">
    <source>
        <dbReference type="ARBA" id="ARBA00007800"/>
    </source>
</evidence>
<evidence type="ECO:0000256" key="8">
    <source>
        <dbReference type="ARBA" id="ARBA00022962"/>
    </source>
</evidence>
<comment type="pathway">
    <text evidence="2">Amino-acid biosynthesis; L-arginine biosynthesis; carbamoyl phosphate from bicarbonate: step 1/1.</text>
</comment>
<dbReference type="InterPro" id="IPR002474">
    <property type="entry name" value="CarbamoylP_synth_ssu_N"/>
</dbReference>
<evidence type="ECO:0000256" key="1">
    <source>
        <dbReference type="ARBA" id="ARBA00004812"/>
    </source>
</evidence>
<dbReference type="GO" id="GO:0005524">
    <property type="term" value="F:ATP binding"/>
    <property type="evidence" value="ECO:0007669"/>
    <property type="project" value="UniProtKB-KW"/>
</dbReference>
<sequence>MTSHGKRPAVVVLEDGSVFRGRAFAGDGDACGEVVFNTAMTGYQEVLTDPSYREQILVMTYPLMGSYGINDQDRESPAIHLQGFVVREYQSRPSNWRSTRTLQSYLEEFSRIGIEGVDTRALTRRIRTAGAMRGIISTRADKVPELLERVRAYPGLAGRDIVSSVTCSRPLLWKSGELAPLEGPMHKGANLRVVVLDCGVKHNILRSLERMGCQVVLVPSRSSAEDILTLRPDGVMLSNGPGDPAPLAAEIETVRGLLGRVPIFGICLGHQILSLAFGARTEKLKFGHHGVNQPVKNLLTGRVEITSQNHGFSVVTDTLPKEAEITHINLNDQTLEGVRYPAHRAFSVQYHPEASPGPHDSHYLFNEFLELMGSKTGMAAGMRHIS</sequence>
<dbReference type="EMBL" id="CAADRM010000008">
    <property type="protein sequence ID" value="VFU11370.1"/>
    <property type="molecule type" value="Genomic_DNA"/>
</dbReference>
<dbReference type="InterPro" id="IPR050472">
    <property type="entry name" value="Anth_synth/Amidotransfase"/>
</dbReference>
<dbReference type="HAMAP" id="MF_01209">
    <property type="entry name" value="CPSase_S_chain"/>
    <property type="match status" value="1"/>
</dbReference>
<dbReference type="NCBIfam" id="TIGR01368">
    <property type="entry name" value="CPSaseIIsmall"/>
    <property type="match status" value="1"/>
</dbReference>
<keyword evidence="9" id="KW-0665">Pyrimidine biosynthesis</keyword>
<dbReference type="InterPro" id="IPR029062">
    <property type="entry name" value="Class_I_gatase-like"/>
</dbReference>
<evidence type="ECO:0000256" key="9">
    <source>
        <dbReference type="ARBA" id="ARBA00022975"/>
    </source>
</evidence>
<dbReference type="FunFam" id="3.50.30.20:FF:000001">
    <property type="entry name" value="Carbamoyl-phosphate synthase small chain"/>
    <property type="match status" value="1"/>
</dbReference>
<accession>A0A485LTW7</accession>
<organism evidence="14">
    <name type="scientific">anaerobic digester metagenome</name>
    <dbReference type="NCBI Taxonomy" id="1263854"/>
    <lineage>
        <taxon>unclassified sequences</taxon>
        <taxon>metagenomes</taxon>
        <taxon>ecological metagenomes</taxon>
    </lineage>
</organism>
<keyword evidence="14" id="KW-0808">Transferase</keyword>
<dbReference type="PRINTS" id="PR00096">
    <property type="entry name" value="GATASE"/>
</dbReference>
<dbReference type="InterPro" id="IPR036480">
    <property type="entry name" value="CarbP_synth_ssu_N_sf"/>
</dbReference>
<dbReference type="PRINTS" id="PR00097">
    <property type="entry name" value="ANTSNTHASEII"/>
</dbReference>
<gene>
    <name evidence="14" type="primary">carA</name>
    <name evidence="14" type="ORF">SCFA_1050005</name>
</gene>
<dbReference type="Gene3D" id="3.50.30.20">
    <property type="entry name" value="Carbamoyl-phosphate synthase small subunit, N-terminal domain"/>
    <property type="match status" value="1"/>
</dbReference>
<evidence type="ECO:0000256" key="10">
    <source>
        <dbReference type="ARBA" id="ARBA00044340"/>
    </source>
</evidence>
<dbReference type="SUPFAM" id="SSF52021">
    <property type="entry name" value="Carbamoyl phosphate synthetase, small subunit N-terminal domain"/>
    <property type="match status" value="1"/>
</dbReference>
<comment type="catalytic activity">
    <reaction evidence="12">
        <text>L-glutamine + H2O = L-glutamate + NH4(+)</text>
        <dbReference type="Rhea" id="RHEA:15889"/>
        <dbReference type="ChEBI" id="CHEBI:15377"/>
        <dbReference type="ChEBI" id="CHEBI:28938"/>
        <dbReference type="ChEBI" id="CHEBI:29985"/>
        <dbReference type="ChEBI" id="CHEBI:58359"/>
    </reaction>
</comment>
<name>A0A485LTW7_9ZZZZ</name>
<evidence type="ECO:0000259" key="13">
    <source>
        <dbReference type="SMART" id="SM01097"/>
    </source>
</evidence>
<comment type="catalytic activity">
    <reaction evidence="11">
        <text>hydrogencarbonate + L-glutamine + 2 ATP + H2O = carbamoyl phosphate + L-glutamate + 2 ADP + phosphate + 2 H(+)</text>
        <dbReference type="Rhea" id="RHEA:18633"/>
        <dbReference type="ChEBI" id="CHEBI:15377"/>
        <dbReference type="ChEBI" id="CHEBI:15378"/>
        <dbReference type="ChEBI" id="CHEBI:17544"/>
        <dbReference type="ChEBI" id="CHEBI:29985"/>
        <dbReference type="ChEBI" id="CHEBI:30616"/>
        <dbReference type="ChEBI" id="CHEBI:43474"/>
        <dbReference type="ChEBI" id="CHEBI:58228"/>
        <dbReference type="ChEBI" id="CHEBI:58359"/>
        <dbReference type="ChEBI" id="CHEBI:456216"/>
        <dbReference type="EC" id="6.3.5.5"/>
    </reaction>
</comment>
<dbReference type="InterPro" id="IPR035686">
    <property type="entry name" value="CPSase_GATase1"/>
</dbReference>
<evidence type="ECO:0000256" key="4">
    <source>
        <dbReference type="ARBA" id="ARBA00012738"/>
    </source>
</evidence>
<dbReference type="GO" id="GO:0004359">
    <property type="term" value="F:glutaminase activity"/>
    <property type="evidence" value="ECO:0007669"/>
    <property type="project" value="RHEA"/>
</dbReference>
<dbReference type="PANTHER" id="PTHR43418:SF7">
    <property type="entry name" value="CARBAMOYL-PHOSPHATE SYNTHASE SMALL CHAIN"/>
    <property type="match status" value="1"/>
</dbReference>
<dbReference type="GO" id="GO:0006221">
    <property type="term" value="P:pyrimidine nucleotide biosynthetic process"/>
    <property type="evidence" value="ECO:0007669"/>
    <property type="project" value="UniProtKB-KW"/>
</dbReference>
<keyword evidence="8 14" id="KW-0315">Glutamine amidotransferase</keyword>
<evidence type="ECO:0000256" key="5">
    <source>
        <dbReference type="ARBA" id="ARBA00022598"/>
    </source>
</evidence>
<dbReference type="EC" id="6.3.5.5" evidence="4"/>
<dbReference type="Pfam" id="PF00988">
    <property type="entry name" value="CPSase_sm_chain"/>
    <property type="match status" value="1"/>
</dbReference>
<evidence type="ECO:0000256" key="12">
    <source>
        <dbReference type="ARBA" id="ARBA00049285"/>
    </source>
</evidence>
<dbReference type="PROSITE" id="PS51273">
    <property type="entry name" value="GATASE_TYPE_1"/>
    <property type="match status" value="1"/>
</dbReference>
<dbReference type="GO" id="GO:0006541">
    <property type="term" value="P:glutamine metabolic process"/>
    <property type="evidence" value="ECO:0007669"/>
    <property type="project" value="InterPro"/>
</dbReference>
<dbReference type="SUPFAM" id="SSF52317">
    <property type="entry name" value="Class I glutamine amidotransferase-like"/>
    <property type="match status" value="1"/>
</dbReference>
<dbReference type="AlphaFoldDB" id="A0A485LTW7"/>
<reference evidence="14" key="1">
    <citation type="submission" date="2019-03" db="EMBL/GenBank/DDBJ databases">
        <authorList>
            <person name="Hao L."/>
        </authorList>
    </citation>
    <scope>NUCLEOTIDE SEQUENCE</scope>
</reference>
<keyword evidence="7" id="KW-0067">ATP-binding</keyword>
<dbReference type="PANTHER" id="PTHR43418">
    <property type="entry name" value="MULTIFUNCTIONAL TRYPTOPHAN BIOSYNTHESIS PROTEIN-RELATED"/>
    <property type="match status" value="1"/>
</dbReference>
<dbReference type="CDD" id="cd01744">
    <property type="entry name" value="GATase1_CPSase"/>
    <property type="match status" value="1"/>
</dbReference>
<dbReference type="Pfam" id="PF00117">
    <property type="entry name" value="GATase"/>
    <property type="match status" value="1"/>
</dbReference>